<evidence type="ECO:0000256" key="2">
    <source>
        <dbReference type="ARBA" id="ARBA00022670"/>
    </source>
</evidence>
<reference evidence="7 8" key="1">
    <citation type="submission" date="2022-05" db="EMBL/GenBank/DDBJ databases">
        <authorList>
            <consortium name="Genoscope - CEA"/>
            <person name="William W."/>
        </authorList>
    </citation>
    <scope>NUCLEOTIDE SEQUENCE [LARGE SCALE GENOMIC DNA]</scope>
</reference>
<dbReference type="PANTHER" id="PTHR12419:SF11">
    <property type="entry name" value="OTU DOMAIN-CONTAINING PROTEIN DDB_G0284757"/>
    <property type="match status" value="1"/>
</dbReference>
<dbReference type="InterPro" id="IPR003323">
    <property type="entry name" value="OTU_dom"/>
</dbReference>
<proteinExistence type="inferred from homology"/>
<dbReference type="Pfam" id="PF02338">
    <property type="entry name" value="OTU"/>
    <property type="match status" value="1"/>
</dbReference>
<dbReference type="InterPro" id="IPR038765">
    <property type="entry name" value="Papain-like_cys_pep_sf"/>
</dbReference>
<accession>A0ABN8SPH2</accession>
<dbReference type="CDD" id="cd22758">
    <property type="entry name" value="OTU_232R-like"/>
    <property type="match status" value="1"/>
</dbReference>
<organism evidence="7 8">
    <name type="scientific">Porites evermanni</name>
    <dbReference type="NCBI Taxonomy" id="104178"/>
    <lineage>
        <taxon>Eukaryota</taxon>
        <taxon>Metazoa</taxon>
        <taxon>Cnidaria</taxon>
        <taxon>Anthozoa</taxon>
        <taxon>Hexacorallia</taxon>
        <taxon>Scleractinia</taxon>
        <taxon>Fungiina</taxon>
        <taxon>Poritidae</taxon>
        <taxon>Porites</taxon>
    </lineage>
</organism>
<dbReference type="PROSITE" id="PS50802">
    <property type="entry name" value="OTU"/>
    <property type="match status" value="1"/>
</dbReference>
<keyword evidence="8" id="KW-1185">Reference proteome</keyword>
<evidence type="ECO:0000313" key="8">
    <source>
        <dbReference type="Proteomes" id="UP001159427"/>
    </source>
</evidence>
<dbReference type="Gene3D" id="3.40.395.10">
    <property type="entry name" value="Adenoviral Proteinase, Chain A"/>
    <property type="match status" value="1"/>
</dbReference>
<comment type="similarity">
    <text evidence="1">Belongs to the peptidase C48 family.</text>
</comment>
<keyword evidence="2" id="KW-0645">Protease</keyword>
<keyword evidence="3" id="KW-0378">Hydrolase</keyword>
<evidence type="ECO:0000256" key="3">
    <source>
        <dbReference type="ARBA" id="ARBA00022801"/>
    </source>
</evidence>
<feature type="region of interest" description="Disordered" evidence="4">
    <location>
        <begin position="35"/>
        <end position="73"/>
    </location>
</feature>
<gene>
    <name evidence="7" type="ORF">PEVE_00022783</name>
</gene>
<feature type="compositionally biased region" description="Basic and acidic residues" evidence="4">
    <location>
        <begin position="35"/>
        <end position="50"/>
    </location>
</feature>
<evidence type="ECO:0008006" key="9">
    <source>
        <dbReference type="Google" id="ProtNLM"/>
    </source>
</evidence>
<dbReference type="SUPFAM" id="SSF54001">
    <property type="entry name" value="Cysteine proteinases"/>
    <property type="match status" value="2"/>
</dbReference>
<dbReference type="PROSITE" id="PS50600">
    <property type="entry name" value="ULP_PROTEASE"/>
    <property type="match status" value="1"/>
</dbReference>
<dbReference type="Pfam" id="PF02902">
    <property type="entry name" value="Peptidase_C48"/>
    <property type="match status" value="1"/>
</dbReference>
<evidence type="ECO:0000256" key="4">
    <source>
        <dbReference type="SAM" id="MobiDB-lite"/>
    </source>
</evidence>
<feature type="domain" description="OTU" evidence="6">
    <location>
        <begin position="269"/>
        <end position="407"/>
    </location>
</feature>
<sequence length="473" mass="53799">MDHALQRDKIQYTDPVTLKGKKNWFKVNDITSLTKEEENKRQEKAREKSFGKKRKCPVGGSDKERKSSKATKCNGSNVTCPSLLDATIDQIISSEKLNGDTVNLYFDFLGEKLFCENENICLGSSYFYPSLQRQDNRGTYSKYIGKKSLWEYENLILPVHLADERHWILVLISVVNLCIYIYDSAYCSQDTYKTVFGTIKTKFIRQELQHLKSEDRALFQEENWDEEIPNCPKQKNQEDCGVNDLHTSIPTEDQKVALDQEVASAGLTYRQPPTPKDGNCLFHAMSDQLTRVGRLPQTPSKLRSDLVRYLKSNSTTPDGVHFREFINHGGWDTYLRRMSRDGEWGDWIALWGLVNMLNLPVALVSSLGEGGLQIINPATNGDEGGDITVMALLGHEAEVHYHSLEALQDPVTEMKVKYGEGKVTEEICPKCGKKFACYSQGVFEGLNGMLQVYSDDSFFCDNCQMLEDFDYMP</sequence>
<dbReference type="PANTHER" id="PTHR12419">
    <property type="entry name" value="OTU DOMAIN CONTAINING PROTEIN"/>
    <property type="match status" value="1"/>
</dbReference>
<evidence type="ECO:0000313" key="7">
    <source>
        <dbReference type="EMBL" id="CAH3191849.1"/>
    </source>
</evidence>
<name>A0ABN8SPH2_9CNID</name>
<dbReference type="Gene3D" id="3.90.70.80">
    <property type="match status" value="1"/>
</dbReference>
<dbReference type="EMBL" id="CALNXI010003020">
    <property type="protein sequence ID" value="CAH3191849.1"/>
    <property type="molecule type" value="Genomic_DNA"/>
</dbReference>
<dbReference type="InterPro" id="IPR003653">
    <property type="entry name" value="Peptidase_C48_C"/>
</dbReference>
<comment type="caution">
    <text evidence="7">The sequence shown here is derived from an EMBL/GenBank/DDBJ whole genome shotgun (WGS) entry which is preliminary data.</text>
</comment>
<evidence type="ECO:0000256" key="1">
    <source>
        <dbReference type="ARBA" id="ARBA00005234"/>
    </source>
</evidence>
<feature type="domain" description="Ubiquitin-like protease family profile" evidence="5">
    <location>
        <begin position="81"/>
        <end position="251"/>
    </location>
</feature>
<evidence type="ECO:0000259" key="5">
    <source>
        <dbReference type="PROSITE" id="PS50600"/>
    </source>
</evidence>
<evidence type="ECO:0000259" key="6">
    <source>
        <dbReference type="PROSITE" id="PS50802"/>
    </source>
</evidence>
<protein>
    <recommendedName>
        <fullName evidence="9">Ubiquitinyl hydrolase 1</fullName>
    </recommendedName>
</protein>
<dbReference type="Proteomes" id="UP001159427">
    <property type="component" value="Unassembled WGS sequence"/>
</dbReference>
<dbReference type="InterPro" id="IPR050704">
    <property type="entry name" value="Peptidase_C85-like"/>
</dbReference>